<organism evidence="8 9">
    <name type="scientific">Sphingosinicella soli</name>
    <dbReference type="NCBI Taxonomy" id="333708"/>
    <lineage>
        <taxon>Bacteria</taxon>
        <taxon>Pseudomonadati</taxon>
        <taxon>Pseudomonadota</taxon>
        <taxon>Alphaproteobacteria</taxon>
        <taxon>Sphingomonadales</taxon>
        <taxon>Sphingosinicellaceae</taxon>
        <taxon>Sphingosinicella</taxon>
    </lineage>
</organism>
<dbReference type="GO" id="GO:0004160">
    <property type="term" value="F:dihydroxy-acid dehydratase activity"/>
    <property type="evidence" value="ECO:0007669"/>
    <property type="project" value="UniProtKB-EC"/>
</dbReference>
<dbReference type="FunFam" id="3.50.30.80:FF:000001">
    <property type="entry name" value="Dihydroxy-acid dehydratase"/>
    <property type="match status" value="1"/>
</dbReference>
<dbReference type="InterPro" id="IPR042096">
    <property type="entry name" value="Dihydro-acid_dehy_C"/>
</dbReference>
<dbReference type="SUPFAM" id="SSF52016">
    <property type="entry name" value="LeuD/IlvD-like"/>
    <property type="match status" value="1"/>
</dbReference>
<dbReference type="Proteomes" id="UP000566324">
    <property type="component" value="Unassembled WGS sequence"/>
</dbReference>
<evidence type="ECO:0000256" key="4">
    <source>
        <dbReference type="ARBA" id="ARBA00023014"/>
    </source>
</evidence>
<feature type="domain" description="Dihydroxy-acid/6-phosphogluconate dehydratase N-terminal" evidence="6">
    <location>
        <begin position="42"/>
        <end position="354"/>
    </location>
</feature>
<dbReference type="PANTHER" id="PTHR43183">
    <property type="entry name" value="HYPOTHETICAL DIHYDROXYACID DEHYDRATASE (EUROFUNG)-RELATED"/>
    <property type="match status" value="1"/>
</dbReference>
<name>A0A7W7F850_9SPHN</name>
<evidence type="ECO:0000259" key="6">
    <source>
        <dbReference type="Pfam" id="PF00920"/>
    </source>
</evidence>
<evidence type="ECO:0000313" key="8">
    <source>
        <dbReference type="EMBL" id="MBB4633364.1"/>
    </source>
</evidence>
<protein>
    <submittedName>
        <fullName evidence="8">Dihydroxy-acid dehydratase</fullName>
        <ecNumber evidence="8">4.2.1.9</ecNumber>
    </submittedName>
</protein>
<keyword evidence="5 8" id="KW-0456">Lyase</keyword>
<dbReference type="RefSeq" id="WP_184070908.1">
    <property type="nucleotide sequence ID" value="NZ_JACHNZ010000041.1"/>
</dbReference>
<evidence type="ECO:0000259" key="7">
    <source>
        <dbReference type="Pfam" id="PF24877"/>
    </source>
</evidence>
<dbReference type="EMBL" id="JACHNZ010000041">
    <property type="protein sequence ID" value="MBB4633364.1"/>
    <property type="molecule type" value="Genomic_DNA"/>
</dbReference>
<dbReference type="NCBIfam" id="NF004784">
    <property type="entry name" value="PRK06131.1"/>
    <property type="match status" value="1"/>
</dbReference>
<dbReference type="AlphaFoldDB" id="A0A7W7F850"/>
<dbReference type="Pfam" id="PF24877">
    <property type="entry name" value="ILV_EDD_C"/>
    <property type="match status" value="1"/>
</dbReference>
<dbReference type="GO" id="GO:0051536">
    <property type="term" value="F:iron-sulfur cluster binding"/>
    <property type="evidence" value="ECO:0007669"/>
    <property type="project" value="UniProtKB-KW"/>
</dbReference>
<proteinExistence type="inferred from homology"/>
<dbReference type="InterPro" id="IPR000581">
    <property type="entry name" value="ILV_EDD_N"/>
</dbReference>
<dbReference type="Gene3D" id="3.50.30.80">
    <property type="entry name" value="IlvD/EDD C-terminal domain-like"/>
    <property type="match status" value="1"/>
</dbReference>
<keyword evidence="3" id="KW-0408">Iron</keyword>
<dbReference type="SUPFAM" id="SSF143975">
    <property type="entry name" value="IlvD/EDD N-terminal domain-like"/>
    <property type="match status" value="1"/>
</dbReference>
<sequence length="576" mass="61966">MPNEGKRVLRSQSWFAGRGAQNFANRSWVRSRGVPMDHFDGRPVVGICNTWSELTPCNSHFRDLAQYVREGILEAGGVPMEFPVTSPGEMLTRPTAMLLRNLCSMDVEETLRGNPLDGVVLLMGCDKTTPALLMGAASVNLPTIGLSAGPMFNGSFRGKPFGIKDAWEMAADMRAGRATNADFEEAESCLTRTVGVCNVMGTASTMASMVEVLGVGLPDNASIPAMDARRRVMARMAGRRIVDMVREDLTLDKLLTREAFENAIKVNAAIGGSTNAVIHLTAVARRMEVQLDIEDWHKVGRGVPTLLNLQPSGSYMMQDFHEAGGLPVIIRDLCASGILHGDALTVTGRTLAENNADAICRNPEVIHSVAKPFMADSGVAILRGNLCPDGAVIKPSAAEGRLLKHTGRAVVFENQEDLMRRVDDPDLDIDPDSVMVLKNCGPKGFPGMPELGMLPIPAKLLKQGVTDMVRISDARMSGTSFGAVVLHVSPEAAVGGALAVVRDGDLIELDVAARRLELLISEQELQERLAAWQAPDPVVTRGYVKLYVDTVNQAHEGCDLQFLVGKSGSDAPAAQH</sequence>
<keyword evidence="9" id="KW-1185">Reference proteome</keyword>
<comment type="caution">
    <text evidence="8">The sequence shown here is derived from an EMBL/GenBank/DDBJ whole genome shotgun (WGS) entry which is preliminary data.</text>
</comment>
<dbReference type="PROSITE" id="PS00886">
    <property type="entry name" value="ILVD_EDD_1"/>
    <property type="match status" value="1"/>
</dbReference>
<comment type="similarity">
    <text evidence="1">Belongs to the IlvD/Edd family.</text>
</comment>
<dbReference type="InterPro" id="IPR037237">
    <property type="entry name" value="IlvD/EDD_N"/>
</dbReference>
<dbReference type="EC" id="4.2.1.9" evidence="8"/>
<dbReference type="InterPro" id="IPR056740">
    <property type="entry name" value="ILV_EDD_C"/>
</dbReference>
<evidence type="ECO:0000256" key="2">
    <source>
        <dbReference type="ARBA" id="ARBA00022723"/>
    </source>
</evidence>
<accession>A0A7W7F850</accession>
<feature type="domain" description="Dihydroxy-acid/6-phosphogluconate dehydratase C-terminal" evidence="7">
    <location>
        <begin position="364"/>
        <end position="558"/>
    </location>
</feature>
<dbReference type="PANTHER" id="PTHR43183:SF1">
    <property type="entry name" value="HYPOTHETICAL DIHYDROXY-ACID DEHYDRATASE (EUROFUNG)-RELATED"/>
    <property type="match status" value="1"/>
</dbReference>
<evidence type="ECO:0000256" key="5">
    <source>
        <dbReference type="ARBA" id="ARBA00023239"/>
    </source>
</evidence>
<keyword evidence="2" id="KW-0479">Metal-binding</keyword>
<dbReference type="InterPro" id="IPR052352">
    <property type="entry name" value="Sugar_Degrad_Dehydratases"/>
</dbReference>
<dbReference type="GO" id="GO:0046872">
    <property type="term" value="F:metal ion binding"/>
    <property type="evidence" value="ECO:0007669"/>
    <property type="project" value="UniProtKB-KW"/>
</dbReference>
<gene>
    <name evidence="8" type="ORF">GGQ98_003001</name>
</gene>
<dbReference type="Pfam" id="PF00920">
    <property type="entry name" value="ILVD_EDD_N"/>
    <property type="match status" value="1"/>
</dbReference>
<dbReference type="NCBIfam" id="NF009560">
    <property type="entry name" value="PRK13017.1"/>
    <property type="match status" value="1"/>
</dbReference>
<keyword evidence="4" id="KW-0411">Iron-sulfur</keyword>
<evidence type="ECO:0000313" key="9">
    <source>
        <dbReference type="Proteomes" id="UP000566324"/>
    </source>
</evidence>
<dbReference type="InterPro" id="IPR020558">
    <property type="entry name" value="DiOHA_6PGluconate_deHydtase_CS"/>
</dbReference>
<evidence type="ECO:0000256" key="3">
    <source>
        <dbReference type="ARBA" id="ARBA00023004"/>
    </source>
</evidence>
<reference evidence="8 9" key="1">
    <citation type="submission" date="2020-08" db="EMBL/GenBank/DDBJ databases">
        <title>Genomic Encyclopedia of Type Strains, Phase IV (KMG-IV): sequencing the most valuable type-strain genomes for metagenomic binning, comparative biology and taxonomic classification.</title>
        <authorList>
            <person name="Goeker M."/>
        </authorList>
    </citation>
    <scope>NUCLEOTIDE SEQUENCE [LARGE SCALE GENOMIC DNA]</scope>
    <source>
        <strain evidence="8 9">DSM 17328</strain>
    </source>
</reference>
<evidence type="ECO:0000256" key="1">
    <source>
        <dbReference type="ARBA" id="ARBA00006486"/>
    </source>
</evidence>